<sequence>GMPGFTLVDRADVRRAPSVKGTPIRDPILIEPKDLVFERDFVVSKQGAINEAATKANLPPQPPGTTRLYRAESPTIKFEDVFKLKDFPAGVEARARRLRESFILTT</sequence>
<feature type="non-terminal residue" evidence="1">
    <location>
        <position position="1"/>
    </location>
</feature>
<evidence type="ECO:0000313" key="1">
    <source>
        <dbReference type="EMBL" id="KKL98437.1"/>
    </source>
</evidence>
<dbReference type="AlphaFoldDB" id="A0A0F9JHF7"/>
<protein>
    <submittedName>
        <fullName evidence="1">Uncharacterized protein</fullName>
    </submittedName>
</protein>
<organism evidence="1">
    <name type="scientific">marine sediment metagenome</name>
    <dbReference type="NCBI Taxonomy" id="412755"/>
    <lineage>
        <taxon>unclassified sequences</taxon>
        <taxon>metagenomes</taxon>
        <taxon>ecological metagenomes</taxon>
    </lineage>
</organism>
<dbReference type="EMBL" id="LAZR01017924">
    <property type="protein sequence ID" value="KKL98437.1"/>
    <property type="molecule type" value="Genomic_DNA"/>
</dbReference>
<name>A0A0F9JHF7_9ZZZZ</name>
<accession>A0A0F9JHF7</accession>
<gene>
    <name evidence="1" type="ORF">LCGC14_1824500</name>
</gene>
<comment type="caution">
    <text evidence="1">The sequence shown here is derived from an EMBL/GenBank/DDBJ whole genome shotgun (WGS) entry which is preliminary data.</text>
</comment>
<proteinExistence type="predicted"/>
<reference evidence="1" key="1">
    <citation type="journal article" date="2015" name="Nature">
        <title>Complex archaea that bridge the gap between prokaryotes and eukaryotes.</title>
        <authorList>
            <person name="Spang A."/>
            <person name="Saw J.H."/>
            <person name="Jorgensen S.L."/>
            <person name="Zaremba-Niedzwiedzka K."/>
            <person name="Martijn J."/>
            <person name="Lind A.E."/>
            <person name="van Eijk R."/>
            <person name="Schleper C."/>
            <person name="Guy L."/>
            <person name="Ettema T.J."/>
        </authorList>
    </citation>
    <scope>NUCLEOTIDE SEQUENCE</scope>
</reference>